<dbReference type="GO" id="GO:0008168">
    <property type="term" value="F:methyltransferase activity"/>
    <property type="evidence" value="ECO:0007669"/>
    <property type="project" value="UniProtKB-KW"/>
</dbReference>
<dbReference type="Pfam" id="PF01208">
    <property type="entry name" value="URO-D"/>
    <property type="match status" value="1"/>
</dbReference>
<dbReference type="InterPro" id="IPR052024">
    <property type="entry name" value="Methanogen_methyltrans"/>
</dbReference>
<organism evidence="2 3">
    <name type="scientific">Robinsoniella peoriensis</name>
    <dbReference type="NCBI Taxonomy" id="180332"/>
    <lineage>
        <taxon>Bacteria</taxon>
        <taxon>Bacillati</taxon>
        <taxon>Bacillota</taxon>
        <taxon>Clostridia</taxon>
        <taxon>Lachnospirales</taxon>
        <taxon>Lachnospiraceae</taxon>
        <taxon>Robinsoniella</taxon>
    </lineage>
</organism>
<keyword evidence="2" id="KW-0489">Methyltransferase</keyword>
<accession>A0A4U8Q701</accession>
<dbReference type="STRING" id="180332.GCA_000797495_01866"/>
<keyword evidence="2" id="KW-0808">Transferase</keyword>
<evidence type="ECO:0000313" key="3">
    <source>
        <dbReference type="Proteomes" id="UP000306509"/>
    </source>
</evidence>
<keyword evidence="3" id="KW-1185">Reference proteome</keyword>
<dbReference type="PANTHER" id="PTHR47099:SF1">
    <property type="entry name" value="METHYLCOBAMIDE:COM METHYLTRANSFERASE MTBA"/>
    <property type="match status" value="1"/>
</dbReference>
<dbReference type="GO" id="GO:0004853">
    <property type="term" value="F:uroporphyrinogen decarboxylase activity"/>
    <property type="evidence" value="ECO:0007669"/>
    <property type="project" value="InterPro"/>
</dbReference>
<dbReference type="EMBL" id="QGQD01000060">
    <property type="protein sequence ID" value="TLD00094.1"/>
    <property type="molecule type" value="Genomic_DNA"/>
</dbReference>
<sequence length="414" mass="46717">MMMTSRERVRAAIAHKEPDRVPIDIGGTKTTGIHVDEYIKIGKYLGIDTELPRCYEQFQMLARVEEPVRRWLHSDVLQLENLYETWGYRNSDWKPWKNTAGNTILMPGDFQYEIENNGDIALFDINGRHVANMASTGSYFERLANPPLDLSKEITMMDTEQFKKSVTLYTDEELRILEKRAKLMYETTDYSIHGGALKGKLGTTGIFAGHPFTEWLCILVSEPEYAEEILGAAGDMAVKNIEMYLQAVGSYIDTILISTTDFGTQTGELFSPAVFQELYMPNYKKMCDCVHENSDVKTMFHSCGSIRNIIPYFIEAGCDILNPIQANSYRMDPAELKAEFGNDLVFWGAGVDSQTVYPGGSPSDVRNQVKERLDILMPGGGCVFTPIHNTQFDVPAENIQAFVDTVLEYGIYEA</sequence>
<comment type="caution">
    <text evidence="2">The sequence shown here is derived from an EMBL/GenBank/DDBJ whole genome shotgun (WGS) entry which is preliminary data.</text>
</comment>
<reference evidence="2 3" key="1">
    <citation type="journal article" date="2019" name="Anaerobe">
        <title>Detection of Robinsoniella peoriensis in multiple bone samples of a trauma patient.</title>
        <authorList>
            <person name="Schrottner P."/>
            <person name="Hartwich K."/>
            <person name="Bunk B."/>
            <person name="Schober I."/>
            <person name="Helbig S."/>
            <person name="Rudolph W.W."/>
            <person name="Gunzer F."/>
        </authorList>
    </citation>
    <scope>NUCLEOTIDE SEQUENCE [LARGE SCALE GENOMIC DNA]</scope>
    <source>
        <strain evidence="2 3">DSM 106044</strain>
    </source>
</reference>
<dbReference type="GO" id="GO:0006779">
    <property type="term" value="P:porphyrin-containing compound biosynthetic process"/>
    <property type="evidence" value="ECO:0007669"/>
    <property type="project" value="InterPro"/>
</dbReference>
<dbReference type="RefSeq" id="WP_081820110.1">
    <property type="nucleotide sequence ID" value="NZ_JTGN01000010.1"/>
</dbReference>
<dbReference type="Proteomes" id="UP000306509">
    <property type="component" value="Unassembled WGS sequence"/>
</dbReference>
<proteinExistence type="predicted"/>
<dbReference type="PANTHER" id="PTHR47099">
    <property type="entry name" value="METHYLCOBAMIDE:COM METHYLTRANSFERASE MTBA"/>
    <property type="match status" value="1"/>
</dbReference>
<name>A0A4U8Q701_9FIRM</name>
<evidence type="ECO:0000313" key="2">
    <source>
        <dbReference type="EMBL" id="TLD00094.1"/>
    </source>
</evidence>
<evidence type="ECO:0000259" key="1">
    <source>
        <dbReference type="Pfam" id="PF01208"/>
    </source>
</evidence>
<dbReference type="InterPro" id="IPR038071">
    <property type="entry name" value="UROD/MetE-like_sf"/>
</dbReference>
<protein>
    <submittedName>
        <fullName evidence="2">Methylcobalamin:coenzyme M methyltransferase</fullName>
    </submittedName>
</protein>
<feature type="domain" description="Uroporphyrinogen decarboxylase (URO-D)" evidence="1">
    <location>
        <begin position="212"/>
        <end position="409"/>
    </location>
</feature>
<dbReference type="AlphaFoldDB" id="A0A4U8Q701"/>
<dbReference type="InterPro" id="IPR000257">
    <property type="entry name" value="Uroporphyrinogen_deCOase"/>
</dbReference>
<dbReference type="GO" id="GO:0032259">
    <property type="term" value="P:methylation"/>
    <property type="evidence" value="ECO:0007669"/>
    <property type="project" value="UniProtKB-KW"/>
</dbReference>
<gene>
    <name evidence="2" type="ORF">DSM106044_03184</name>
</gene>
<dbReference type="Gene3D" id="3.20.20.210">
    <property type="match status" value="1"/>
</dbReference>
<dbReference type="SUPFAM" id="SSF51726">
    <property type="entry name" value="UROD/MetE-like"/>
    <property type="match status" value="1"/>
</dbReference>